<evidence type="ECO:0000313" key="2">
    <source>
        <dbReference type="Proteomes" id="UP000095280"/>
    </source>
</evidence>
<dbReference type="Proteomes" id="UP000095280">
    <property type="component" value="Unplaced"/>
</dbReference>
<dbReference type="AlphaFoldDB" id="A0A1I8JQK6"/>
<keyword evidence="1" id="KW-0472">Membrane</keyword>
<accession>A0A1I8JQK6</accession>
<proteinExistence type="predicted"/>
<protein>
    <submittedName>
        <fullName evidence="3">GP161 protein</fullName>
    </submittedName>
</protein>
<feature type="transmembrane region" description="Helical" evidence="1">
    <location>
        <begin position="44"/>
        <end position="63"/>
    </location>
</feature>
<dbReference type="WBParaSite" id="snap_masked-unitig_44864-processed-gene-0.0-mRNA-1">
    <property type="protein sequence ID" value="snap_masked-unitig_44864-processed-gene-0.0-mRNA-1"/>
    <property type="gene ID" value="snap_masked-unitig_44864-processed-gene-0.0"/>
</dbReference>
<feature type="transmembrane region" description="Helical" evidence="1">
    <location>
        <begin position="12"/>
        <end position="32"/>
    </location>
</feature>
<reference evidence="3" key="1">
    <citation type="submission" date="2016-11" db="UniProtKB">
        <authorList>
            <consortium name="WormBaseParasite"/>
        </authorList>
    </citation>
    <scope>IDENTIFICATION</scope>
</reference>
<evidence type="ECO:0000256" key="1">
    <source>
        <dbReference type="SAM" id="Phobius"/>
    </source>
</evidence>
<keyword evidence="1" id="KW-0812">Transmembrane</keyword>
<evidence type="ECO:0000313" key="3">
    <source>
        <dbReference type="WBParaSite" id="snap_masked-unitig_44864-processed-gene-0.0-mRNA-1"/>
    </source>
</evidence>
<name>A0A1I8JQK6_9PLAT</name>
<keyword evidence="1" id="KW-1133">Transmembrane helix</keyword>
<sequence length="290" mass="32665">SLFVLDPPVCWSWYAVLSTFSPGTSFPLLPAFRSQLWLSASSVALLLPLLLALAAHITAGLRWRTRPSPATLLTPWAPCCSLPGLPCSLGVAALFWPVATLLCESLKRNFQLATRLSHRLRLPGPSANGIEGCSGWNFTTTAHRSVSSAIVFCWRPLGVLWRQGWQWIGCLRPAVTQKKLPPATHQPDSGRVPRTRHSPYQADWLVQRSPPAWPWPCWPRPLLACQCAYQWRISDPDRRRQIGQERLELRRIPQDHQLLKVLRQPPKRRAPERPTAVPTVVAGKTRFVII</sequence>
<organism evidence="2 3">
    <name type="scientific">Macrostomum lignano</name>
    <dbReference type="NCBI Taxonomy" id="282301"/>
    <lineage>
        <taxon>Eukaryota</taxon>
        <taxon>Metazoa</taxon>
        <taxon>Spiralia</taxon>
        <taxon>Lophotrochozoa</taxon>
        <taxon>Platyhelminthes</taxon>
        <taxon>Rhabditophora</taxon>
        <taxon>Macrostomorpha</taxon>
        <taxon>Macrostomida</taxon>
        <taxon>Macrostomidae</taxon>
        <taxon>Macrostomum</taxon>
    </lineage>
</organism>
<keyword evidence="2" id="KW-1185">Reference proteome</keyword>